<evidence type="ECO:0000256" key="1">
    <source>
        <dbReference type="SAM" id="Phobius"/>
    </source>
</evidence>
<dbReference type="EMBL" id="JXRR01000022">
    <property type="protein sequence ID" value="KIL43248.1"/>
    <property type="molecule type" value="Genomic_DNA"/>
</dbReference>
<reference evidence="2 3" key="1">
    <citation type="submission" date="2015-01" db="EMBL/GenBank/DDBJ databases">
        <title>Jeotgalibacillus campisalis genome sequencing.</title>
        <authorList>
            <person name="Goh K.M."/>
            <person name="Chan K.-G."/>
            <person name="Yaakop A.S."/>
            <person name="Ee R."/>
            <person name="Gan H.M."/>
            <person name="Chan C.S."/>
        </authorList>
    </citation>
    <scope>NUCLEOTIDE SEQUENCE [LARGE SCALE GENOMIC DNA]</scope>
    <source>
        <strain evidence="2 3">SF-57</strain>
    </source>
</reference>
<evidence type="ECO:0000313" key="3">
    <source>
        <dbReference type="Proteomes" id="UP000031972"/>
    </source>
</evidence>
<protein>
    <submittedName>
        <fullName evidence="2">Uncharacterized protein</fullName>
    </submittedName>
</protein>
<sequence>MILFIMVMSSMISFVCLLFQVEFISRIEKELYYPMGSWWSWWESIHLNSLYFNLYTFLLGMSVSVLIAGALAVNKKRGV</sequence>
<dbReference type="RefSeq" id="WP_041061645.1">
    <property type="nucleotide sequence ID" value="NZ_JXRR01000022.1"/>
</dbReference>
<keyword evidence="1" id="KW-1133">Transmembrane helix</keyword>
<dbReference type="AlphaFoldDB" id="A0A0C2VGW0"/>
<dbReference type="Proteomes" id="UP000031972">
    <property type="component" value="Unassembled WGS sequence"/>
</dbReference>
<keyword evidence="1" id="KW-0472">Membrane</keyword>
<dbReference type="OrthoDB" id="9986770at2"/>
<feature type="transmembrane region" description="Helical" evidence="1">
    <location>
        <begin position="50"/>
        <end position="73"/>
    </location>
</feature>
<dbReference type="PATRIC" id="fig|220754.4.peg.3661"/>
<proteinExistence type="predicted"/>
<keyword evidence="3" id="KW-1185">Reference proteome</keyword>
<keyword evidence="1" id="KW-0812">Transmembrane</keyword>
<gene>
    <name evidence="2" type="ORF">KR50_36510</name>
</gene>
<evidence type="ECO:0000313" key="2">
    <source>
        <dbReference type="EMBL" id="KIL43248.1"/>
    </source>
</evidence>
<organism evidence="2 3">
    <name type="scientific">Jeotgalibacillus campisalis</name>
    <dbReference type="NCBI Taxonomy" id="220754"/>
    <lineage>
        <taxon>Bacteria</taxon>
        <taxon>Bacillati</taxon>
        <taxon>Bacillota</taxon>
        <taxon>Bacilli</taxon>
        <taxon>Bacillales</taxon>
        <taxon>Caryophanaceae</taxon>
        <taxon>Jeotgalibacillus</taxon>
    </lineage>
</organism>
<comment type="caution">
    <text evidence="2">The sequence shown here is derived from an EMBL/GenBank/DDBJ whole genome shotgun (WGS) entry which is preliminary data.</text>
</comment>
<accession>A0A0C2VGW0</accession>
<name>A0A0C2VGW0_9BACL</name>